<evidence type="ECO:0000313" key="10">
    <source>
        <dbReference type="EMBL" id="KAK7245057.1"/>
    </source>
</evidence>
<sequence>MAFHLGALVTSLIFLVAFHIPHDVHANNYSKRFRTKRVGHLASRVRSKFVAGPWKQAHATFYEGSPTTFGGACGYEDVTKHGYGQDTAALSQALFNQGKTCGACFEIKCNQPQWCKKGKQSLIVTATDHCPPNPYQSSDNGGWCNPPREHFDLAKPAYLKIAEYKAGIVPIHYRRVPCKRQGGIKFTITGNPYFYLVSVSNVGGAGVVVGVQVKGDKTKWTSLSRNWGQKWQTNVKLQGQALTFRVKTSDGGSIVSSNIFPKNWQFSQTYVGRNFV</sequence>
<dbReference type="InterPro" id="IPR007112">
    <property type="entry name" value="Expansin/allergen_DPBB_dom"/>
</dbReference>
<reference evidence="10 11" key="1">
    <citation type="submission" date="2024-01" db="EMBL/GenBank/DDBJ databases">
        <title>The genomes of 5 underutilized Papilionoideae crops provide insights into root nodulation and disease resistanc.</title>
        <authorList>
            <person name="Yuan L."/>
        </authorList>
    </citation>
    <scope>NUCLEOTIDE SEQUENCE [LARGE SCALE GENOMIC DNA]</scope>
    <source>
        <strain evidence="10">ZHUSHIDOU_FW_LH</strain>
        <tissue evidence="10">Leaf</tissue>
    </source>
</reference>
<feature type="chain" id="PRO_5042671439" description="Expansin" evidence="7">
    <location>
        <begin position="27"/>
        <end position="276"/>
    </location>
</feature>
<name>A0AAN9HR49_CROPI</name>
<dbReference type="SMART" id="SM00837">
    <property type="entry name" value="DPBB_1"/>
    <property type="match status" value="1"/>
</dbReference>
<evidence type="ECO:0000313" key="11">
    <source>
        <dbReference type="Proteomes" id="UP001372338"/>
    </source>
</evidence>
<feature type="domain" description="Expansin-like EG45" evidence="8">
    <location>
        <begin position="70"/>
        <end position="183"/>
    </location>
</feature>
<dbReference type="Gene3D" id="2.40.40.10">
    <property type="entry name" value="RlpA-like domain"/>
    <property type="match status" value="1"/>
</dbReference>
<dbReference type="InterPro" id="IPR036908">
    <property type="entry name" value="RlpA-like_sf"/>
</dbReference>
<feature type="signal peptide" evidence="7">
    <location>
        <begin position="1"/>
        <end position="26"/>
    </location>
</feature>
<dbReference type="InterPro" id="IPR009009">
    <property type="entry name" value="RlpA-like_DPBB"/>
</dbReference>
<dbReference type="EMBL" id="JAYWIO010000008">
    <property type="protein sequence ID" value="KAK7245057.1"/>
    <property type="molecule type" value="Genomic_DNA"/>
</dbReference>
<keyword evidence="11" id="KW-1185">Reference proteome</keyword>
<dbReference type="PRINTS" id="PR01225">
    <property type="entry name" value="EXPANSNFAMLY"/>
</dbReference>
<keyword evidence="2 7" id="KW-0134">Cell wall</keyword>
<dbReference type="PROSITE" id="PS50843">
    <property type="entry name" value="EXPANSIN_CBD"/>
    <property type="match status" value="1"/>
</dbReference>
<evidence type="ECO:0000259" key="9">
    <source>
        <dbReference type="PROSITE" id="PS50843"/>
    </source>
</evidence>
<evidence type="ECO:0000256" key="4">
    <source>
        <dbReference type="ARBA" id="ARBA00022729"/>
    </source>
</evidence>
<keyword evidence="4 7" id="KW-0732">Signal</keyword>
<evidence type="ECO:0000259" key="8">
    <source>
        <dbReference type="PROSITE" id="PS50842"/>
    </source>
</evidence>
<dbReference type="Proteomes" id="UP001372338">
    <property type="component" value="Unassembled WGS sequence"/>
</dbReference>
<comment type="similarity">
    <text evidence="1 7">Belongs to the expansin family. Expansin A subfamily.</text>
</comment>
<comment type="subcellular location">
    <subcellularLocation>
        <location evidence="7">Secreted</location>
        <location evidence="7">Cell wall</location>
    </subcellularLocation>
    <subcellularLocation>
        <location evidence="7">Membrane</location>
        <topology evidence="7">Peripheral membrane protein</topology>
    </subcellularLocation>
</comment>
<keyword evidence="6 7" id="KW-0961">Cell wall biogenesis/degradation</keyword>
<evidence type="ECO:0000256" key="2">
    <source>
        <dbReference type="ARBA" id="ARBA00022512"/>
    </source>
</evidence>
<dbReference type="SUPFAM" id="SSF49590">
    <property type="entry name" value="PHL pollen allergen"/>
    <property type="match status" value="1"/>
</dbReference>
<dbReference type="GO" id="GO:0009653">
    <property type="term" value="P:anatomical structure morphogenesis"/>
    <property type="evidence" value="ECO:0007669"/>
    <property type="project" value="UniProtKB-ARBA"/>
</dbReference>
<comment type="caution">
    <text evidence="10">The sequence shown here is derived from an EMBL/GenBank/DDBJ whole genome shotgun (WGS) entry which is preliminary data.</text>
</comment>
<dbReference type="PRINTS" id="PR01226">
    <property type="entry name" value="EXPANSIN"/>
</dbReference>
<evidence type="ECO:0000256" key="7">
    <source>
        <dbReference type="RuleBase" id="RU365023"/>
    </source>
</evidence>
<dbReference type="AlphaFoldDB" id="A0AAN9HR49"/>
<dbReference type="InterPro" id="IPR007117">
    <property type="entry name" value="Expansin_CBD"/>
</dbReference>
<dbReference type="PROSITE" id="PS50842">
    <property type="entry name" value="EXPANSIN_EG45"/>
    <property type="match status" value="1"/>
</dbReference>
<dbReference type="GO" id="GO:0016020">
    <property type="term" value="C:membrane"/>
    <property type="evidence" value="ECO:0007669"/>
    <property type="project" value="UniProtKB-SubCell"/>
</dbReference>
<evidence type="ECO:0000256" key="5">
    <source>
        <dbReference type="ARBA" id="ARBA00023136"/>
    </source>
</evidence>
<dbReference type="InterPro" id="IPR007118">
    <property type="entry name" value="Expan_Lol_pI"/>
</dbReference>
<keyword evidence="3 7" id="KW-0964">Secreted</keyword>
<dbReference type="InterPro" id="IPR036749">
    <property type="entry name" value="Expansin_CBD_sf"/>
</dbReference>
<evidence type="ECO:0000256" key="3">
    <source>
        <dbReference type="ARBA" id="ARBA00022525"/>
    </source>
</evidence>
<organism evidence="10 11">
    <name type="scientific">Crotalaria pallida</name>
    <name type="common">Smooth rattlebox</name>
    <name type="synonym">Crotalaria striata</name>
    <dbReference type="NCBI Taxonomy" id="3830"/>
    <lineage>
        <taxon>Eukaryota</taxon>
        <taxon>Viridiplantae</taxon>
        <taxon>Streptophyta</taxon>
        <taxon>Embryophyta</taxon>
        <taxon>Tracheophyta</taxon>
        <taxon>Spermatophyta</taxon>
        <taxon>Magnoliopsida</taxon>
        <taxon>eudicotyledons</taxon>
        <taxon>Gunneridae</taxon>
        <taxon>Pentapetalae</taxon>
        <taxon>rosids</taxon>
        <taxon>fabids</taxon>
        <taxon>Fabales</taxon>
        <taxon>Fabaceae</taxon>
        <taxon>Papilionoideae</taxon>
        <taxon>50 kb inversion clade</taxon>
        <taxon>genistoids sensu lato</taxon>
        <taxon>core genistoids</taxon>
        <taxon>Crotalarieae</taxon>
        <taxon>Crotalaria</taxon>
    </lineage>
</organism>
<dbReference type="GO" id="GO:0005576">
    <property type="term" value="C:extracellular region"/>
    <property type="evidence" value="ECO:0007669"/>
    <property type="project" value="InterPro"/>
</dbReference>
<dbReference type="CDD" id="cd22274">
    <property type="entry name" value="DPBB_EXPA_N"/>
    <property type="match status" value="1"/>
</dbReference>
<gene>
    <name evidence="10" type="ORF">RIF29_39888</name>
</gene>
<dbReference type="SUPFAM" id="SSF50685">
    <property type="entry name" value="Barwin-like endoglucanases"/>
    <property type="match status" value="1"/>
</dbReference>
<protein>
    <recommendedName>
        <fullName evidence="7">Expansin</fullName>
    </recommendedName>
</protein>
<keyword evidence="5" id="KW-0472">Membrane</keyword>
<dbReference type="GO" id="GO:0009664">
    <property type="term" value="P:plant-type cell wall organization"/>
    <property type="evidence" value="ECO:0007669"/>
    <property type="project" value="InterPro"/>
</dbReference>
<dbReference type="PANTHER" id="PTHR31867">
    <property type="entry name" value="EXPANSIN-A15"/>
    <property type="match status" value="1"/>
</dbReference>
<comment type="function">
    <text evidence="7">Causes loosening and extension of plant cell walls by disrupting non-covalent bonding between cellulose microfibrils and matrix glucans. No enzymatic activity has been found.</text>
</comment>
<accession>A0AAN9HR49</accession>
<evidence type="ECO:0000256" key="1">
    <source>
        <dbReference type="ARBA" id="ARBA00005392"/>
    </source>
</evidence>
<dbReference type="InterPro" id="IPR002963">
    <property type="entry name" value="Expansin"/>
</dbReference>
<dbReference type="Pfam" id="PF03330">
    <property type="entry name" value="DPBB_1"/>
    <property type="match status" value="1"/>
</dbReference>
<evidence type="ECO:0000256" key="6">
    <source>
        <dbReference type="ARBA" id="ARBA00023316"/>
    </source>
</evidence>
<feature type="domain" description="Expansin-like CBD" evidence="9">
    <location>
        <begin position="193"/>
        <end position="272"/>
    </location>
</feature>
<proteinExistence type="inferred from homology"/>
<dbReference type="Pfam" id="PF01357">
    <property type="entry name" value="Expansin_C"/>
    <property type="match status" value="1"/>
</dbReference>
<dbReference type="Gene3D" id="2.60.40.760">
    <property type="entry name" value="Expansin, cellulose-binding-like domain"/>
    <property type="match status" value="1"/>
</dbReference>